<dbReference type="Gene3D" id="2.10.25.10">
    <property type="entry name" value="Laminin"/>
    <property type="match status" value="1"/>
</dbReference>
<sequence length="311" mass="34638">MGVLTVIVLPVLLTVVAAEAGQGAGAAATVPADWTLAETRYEGCRYHVVFERKDLSTEKCQEQAEEPSLSHIHNTIKAMLREGKPNNKARNRLNVGGLYLGKPERTSIFFSYLNADINECTTSPCQHGRCENYPGGYRCTCSPGWTGKNCHQARPCQSGWSEYNNNCYKLFKEKVSWSTAEGRCKQHGAKLASVGSAGENKFIARLITDAPKGYSGLDLVWFGLTLDGQWKWTDGSRLSYKNWAPHEPSTISRTVFGRIEKCANLFSKDNRNQLRSWFLSTKGKKGQWNNDVCSNHHPFVCEAPIIGKLNP</sequence>
<dbReference type="OrthoDB" id="441660at2759"/>
<reference evidence="7" key="1">
    <citation type="submission" date="2025-08" db="UniProtKB">
        <authorList>
            <consortium name="RefSeq"/>
        </authorList>
    </citation>
    <scope>IDENTIFICATION</scope>
    <source>
        <tissue evidence="7">Gonad</tissue>
    </source>
</reference>
<keyword evidence="3" id="KW-0732">Signal</keyword>
<dbReference type="SUPFAM" id="SSF57196">
    <property type="entry name" value="EGF/Laminin"/>
    <property type="match status" value="1"/>
</dbReference>
<dbReference type="InterPro" id="IPR018097">
    <property type="entry name" value="EGF_Ca-bd_CS"/>
</dbReference>
<dbReference type="InterPro" id="IPR016187">
    <property type="entry name" value="CTDL_fold"/>
</dbReference>
<dbReference type="PROSITE" id="PS01186">
    <property type="entry name" value="EGF_2"/>
    <property type="match status" value="1"/>
</dbReference>
<dbReference type="FunFam" id="3.10.100.10:FF:000094">
    <property type="entry name" value="Uncharacterized protein"/>
    <property type="match status" value="1"/>
</dbReference>
<keyword evidence="2" id="KW-0245">EGF-like domain</keyword>
<dbReference type="InterPro" id="IPR050111">
    <property type="entry name" value="C-type_lectin/snaclec_domain"/>
</dbReference>
<accession>A0A6P4ZCH4</accession>
<feature type="domain" description="C-type lectin" evidence="5">
    <location>
        <begin position="163"/>
        <end position="302"/>
    </location>
</feature>
<dbReference type="InterPro" id="IPR000152">
    <property type="entry name" value="EGF-type_Asp/Asn_hydroxyl_site"/>
</dbReference>
<dbReference type="Pfam" id="PF00059">
    <property type="entry name" value="Lectin_C"/>
    <property type="match status" value="1"/>
</dbReference>
<keyword evidence="1 2" id="KW-1015">Disulfide bond</keyword>
<dbReference type="SMART" id="SM00034">
    <property type="entry name" value="CLECT"/>
    <property type="match status" value="1"/>
</dbReference>
<dbReference type="InterPro" id="IPR001881">
    <property type="entry name" value="EGF-like_Ca-bd_dom"/>
</dbReference>
<dbReference type="InterPro" id="IPR000742">
    <property type="entry name" value="EGF"/>
</dbReference>
<name>A0A6P4ZCH4_BRABE</name>
<dbReference type="SMART" id="SM00181">
    <property type="entry name" value="EGF"/>
    <property type="match status" value="1"/>
</dbReference>
<dbReference type="CDD" id="cd00037">
    <property type="entry name" value="CLECT"/>
    <property type="match status" value="1"/>
</dbReference>
<dbReference type="GO" id="GO:0005509">
    <property type="term" value="F:calcium ion binding"/>
    <property type="evidence" value="ECO:0007669"/>
    <property type="project" value="InterPro"/>
</dbReference>
<dbReference type="PROSITE" id="PS50026">
    <property type="entry name" value="EGF_3"/>
    <property type="match status" value="1"/>
</dbReference>
<dbReference type="RefSeq" id="XP_019628797.1">
    <property type="nucleotide sequence ID" value="XM_019773238.1"/>
</dbReference>
<feature type="disulfide bond" evidence="2">
    <location>
        <begin position="120"/>
        <end position="130"/>
    </location>
</feature>
<evidence type="ECO:0000256" key="1">
    <source>
        <dbReference type="ARBA" id="ARBA00023157"/>
    </source>
</evidence>
<proteinExistence type="predicted"/>
<dbReference type="PROSITE" id="PS00022">
    <property type="entry name" value="EGF_1"/>
    <property type="match status" value="1"/>
</dbReference>
<evidence type="ECO:0000256" key="2">
    <source>
        <dbReference type="PROSITE-ProRule" id="PRU00076"/>
    </source>
</evidence>
<feature type="disulfide bond" evidence="2">
    <location>
        <begin position="141"/>
        <end position="150"/>
    </location>
</feature>
<feature type="domain" description="EGF-like" evidence="4">
    <location>
        <begin position="116"/>
        <end position="151"/>
    </location>
</feature>
<dbReference type="AlphaFoldDB" id="A0A6P4ZCH4"/>
<dbReference type="Gene3D" id="3.10.100.10">
    <property type="entry name" value="Mannose-Binding Protein A, subunit A"/>
    <property type="match status" value="1"/>
</dbReference>
<dbReference type="Proteomes" id="UP000515135">
    <property type="component" value="Unplaced"/>
</dbReference>
<dbReference type="PROSITE" id="PS00010">
    <property type="entry name" value="ASX_HYDROXYL"/>
    <property type="match status" value="1"/>
</dbReference>
<evidence type="ECO:0000259" key="4">
    <source>
        <dbReference type="PROSITE" id="PS50026"/>
    </source>
</evidence>
<comment type="caution">
    <text evidence="2">Lacks conserved residue(s) required for the propagation of feature annotation.</text>
</comment>
<dbReference type="PROSITE" id="PS50041">
    <property type="entry name" value="C_TYPE_LECTIN_2"/>
    <property type="match status" value="1"/>
</dbReference>
<dbReference type="CDD" id="cd00054">
    <property type="entry name" value="EGF_CA"/>
    <property type="match status" value="1"/>
</dbReference>
<evidence type="ECO:0000259" key="5">
    <source>
        <dbReference type="PROSITE" id="PS50041"/>
    </source>
</evidence>
<evidence type="ECO:0000256" key="3">
    <source>
        <dbReference type="SAM" id="SignalP"/>
    </source>
</evidence>
<feature type="signal peptide" evidence="3">
    <location>
        <begin position="1"/>
        <end position="18"/>
    </location>
</feature>
<dbReference type="Pfam" id="PF00008">
    <property type="entry name" value="EGF"/>
    <property type="match status" value="1"/>
</dbReference>
<protein>
    <submittedName>
        <fullName evidence="7">Aggrecan core protein-like</fullName>
    </submittedName>
</protein>
<evidence type="ECO:0000313" key="7">
    <source>
        <dbReference type="RefSeq" id="XP_019628797.1"/>
    </source>
</evidence>
<dbReference type="FunFam" id="2.10.25.10:FF:000279">
    <property type="entry name" value="Neurogenic locus notch 1"/>
    <property type="match status" value="1"/>
</dbReference>
<dbReference type="PANTHER" id="PTHR22803">
    <property type="entry name" value="MANNOSE, PHOSPHOLIPASE, LECTIN RECEPTOR RELATED"/>
    <property type="match status" value="1"/>
</dbReference>
<organism evidence="6 7">
    <name type="scientific">Branchiostoma belcheri</name>
    <name type="common">Amphioxus</name>
    <dbReference type="NCBI Taxonomy" id="7741"/>
    <lineage>
        <taxon>Eukaryota</taxon>
        <taxon>Metazoa</taxon>
        <taxon>Chordata</taxon>
        <taxon>Cephalochordata</taxon>
        <taxon>Leptocardii</taxon>
        <taxon>Amphioxiformes</taxon>
        <taxon>Branchiostomatidae</taxon>
        <taxon>Branchiostoma</taxon>
    </lineage>
</organism>
<keyword evidence="6" id="KW-1185">Reference proteome</keyword>
<feature type="chain" id="PRO_5028109370" evidence="3">
    <location>
        <begin position="19"/>
        <end position="311"/>
    </location>
</feature>
<dbReference type="InterPro" id="IPR001304">
    <property type="entry name" value="C-type_lectin-like"/>
</dbReference>
<dbReference type="KEGG" id="bbel:109473377"/>
<evidence type="ECO:0000313" key="6">
    <source>
        <dbReference type="Proteomes" id="UP000515135"/>
    </source>
</evidence>
<gene>
    <name evidence="7" type="primary">LOC109473377</name>
</gene>
<dbReference type="PROSITE" id="PS01187">
    <property type="entry name" value="EGF_CA"/>
    <property type="match status" value="1"/>
</dbReference>
<dbReference type="SMART" id="SM00179">
    <property type="entry name" value="EGF_CA"/>
    <property type="match status" value="1"/>
</dbReference>
<dbReference type="InterPro" id="IPR016186">
    <property type="entry name" value="C-type_lectin-like/link_sf"/>
</dbReference>
<dbReference type="SUPFAM" id="SSF56436">
    <property type="entry name" value="C-type lectin-like"/>
    <property type="match status" value="1"/>
</dbReference>
<dbReference type="GeneID" id="109473377"/>